<dbReference type="Proteomes" id="UP001197247">
    <property type="component" value="Unassembled WGS sequence"/>
</dbReference>
<feature type="chain" id="PRO_5047527140" evidence="1">
    <location>
        <begin position="25"/>
        <end position="441"/>
    </location>
</feature>
<dbReference type="PANTHER" id="PTHR43649:SF11">
    <property type="entry name" value="ABC TRANSPORTER SUBSTRATE-BINDING PROTEIN YESO-RELATED"/>
    <property type="match status" value="1"/>
</dbReference>
<dbReference type="RefSeq" id="WP_214158023.1">
    <property type="nucleotide sequence ID" value="NZ_JAHBAY010000009.1"/>
</dbReference>
<proteinExistence type="predicted"/>
<dbReference type="InterPro" id="IPR006311">
    <property type="entry name" value="TAT_signal"/>
</dbReference>
<gene>
    <name evidence="2" type="ORF">KIH74_22155</name>
</gene>
<sequence length="441" mass="46853">MSTPFSRRSLLGGAFAGLSMAGLAACGVNNDTAAGDIALSDEDVTLRLTWWGSDARHEATQKVIDAFHQENPKITVKGEFADWTGYWDRLATTFAANDAADVVQMDELYLRTYADRGSLLDLTKTKEFLDTSGIDAVTLAAGQAGGTQYGLPIGKGALSVVTNKTVFDKYGIDLPDDSSWTWEDFAQLSSDIAKASDGDVVGAGALGTEAALITIFARQHGGTLFDDSGKVVLDPDVLAQLWELTLKMAGDGAPSAESSAEQLTATLNQTWLVLGKQAMNFNYNTQISALQAAAKDTEFVLLQLPRSADGSSPGFYYKPSMYWSISSGSEHPAEAAKFVDYLTNSPEAAKIIGTDRGIPANAQTLEAIRSSLDAPSEQAAAFNDKVASLVTDPPALTPAGASDINNLTGRYVQEVLFKRQTPAEAAKKYLEELTSAVDSAS</sequence>
<evidence type="ECO:0000256" key="1">
    <source>
        <dbReference type="SAM" id="SignalP"/>
    </source>
</evidence>
<keyword evidence="3" id="KW-1185">Reference proteome</keyword>
<evidence type="ECO:0000313" key="3">
    <source>
        <dbReference type="Proteomes" id="UP001197247"/>
    </source>
</evidence>
<dbReference type="EMBL" id="JAHBAY010000009">
    <property type="protein sequence ID" value="MBT0771659.1"/>
    <property type="molecule type" value="Genomic_DNA"/>
</dbReference>
<comment type="caution">
    <text evidence="2">The sequence shown here is derived from an EMBL/GenBank/DDBJ whole genome shotgun (WGS) entry which is preliminary data.</text>
</comment>
<accession>A0ABS5TMN9</accession>
<dbReference type="Gene3D" id="3.40.190.10">
    <property type="entry name" value="Periplasmic binding protein-like II"/>
    <property type="match status" value="2"/>
</dbReference>
<protein>
    <submittedName>
        <fullName evidence="2">Extracellular solute-binding protein</fullName>
    </submittedName>
</protein>
<dbReference type="InterPro" id="IPR050490">
    <property type="entry name" value="Bact_solute-bd_prot1"/>
</dbReference>
<dbReference type="PROSITE" id="PS51318">
    <property type="entry name" value="TAT"/>
    <property type="match status" value="1"/>
</dbReference>
<dbReference type="PROSITE" id="PS51257">
    <property type="entry name" value="PROKAR_LIPOPROTEIN"/>
    <property type="match status" value="1"/>
</dbReference>
<keyword evidence="1" id="KW-0732">Signal</keyword>
<evidence type="ECO:0000313" key="2">
    <source>
        <dbReference type="EMBL" id="MBT0771659.1"/>
    </source>
</evidence>
<dbReference type="Pfam" id="PF01547">
    <property type="entry name" value="SBP_bac_1"/>
    <property type="match status" value="1"/>
</dbReference>
<dbReference type="SUPFAM" id="SSF53850">
    <property type="entry name" value="Periplasmic binding protein-like II"/>
    <property type="match status" value="1"/>
</dbReference>
<feature type="signal peptide" evidence="1">
    <location>
        <begin position="1"/>
        <end position="24"/>
    </location>
</feature>
<organism evidence="2 3">
    <name type="scientific">Kineosporia corallincola</name>
    <dbReference type="NCBI Taxonomy" id="2835133"/>
    <lineage>
        <taxon>Bacteria</taxon>
        <taxon>Bacillati</taxon>
        <taxon>Actinomycetota</taxon>
        <taxon>Actinomycetes</taxon>
        <taxon>Kineosporiales</taxon>
        <taxon>Kineosporiaceae</taxon>
        <taxon>Kineosporia</taxon>
    </lineage>
</organism>
<dbReference type="InterPro" id="IPR006059">
    <property type="entry name" value="SBP"/>
</dbReference>
<name>A0ABS5TMN9_9ACTN</name>
<reference evidence="2 3" key="1">
    <citation type="submission" date="2021-05" db="EMBL/GenBank/DDBJ databases">
        <title>Kineosporia and Streptomyces sp. nov. two new marine actinobacteria isolated from Coral.</title>
        <authorList>
            <person name="Buangrab K."/>
            <person name="Sutthacheep M."/>
            <person name="Yeemin T."/>
            <person name="Harunari E."/>
            <person name="Igarashi Y."/>
            <person name="Kanchanasin P."/>
            <person name="Tanasupawat S."/>
            <person name="Phongsopitanun W."/>
        </authorList>
    </citation>
    <scope>NUCLEOTIDE SEQUENCE [LARGE SCALE GENOMIC DNA]</scope>
    <source>
        <strain evidence="2 3">J2-2</strain>
    </source>
</reference>
<dbReference type="PANTHER" id="PTHR43649">
    <property type="entry name" value="ARABINOSE-BINDING PROTEIN-RELATED"/>
    <property type="match status" value="1"/>
</dbReference>